<evidence type="ECO:0000256" key="1">
    <source>
        <dbReference type="SAM" id="MobiDB-lite"/>
    </source>
</evidence>
<feature type="region of interest" description="Disordered" evidence="1">
    <location>
        <begin position="1"/>
        <end position="41"/>
    </location>
</feature>
<reference evidence="2 3" key="1">
    <citation type="journal article" date="2023" name="Plants (Basel)">
        <title>Bridging the Gap: Combining Genomics and Transcriptomics Approaches to Understand Stylosanthes scabra, an Orphan Legume from the Brazilian Caatinga.</title>
        <authorList>
            <person name="Ferreira-Neto J.R.C."/>
            <person name="da Silva M.D."/>
            <person name="Binneck E."/>
            <person name="de Melo N.F."/>
            <person name="da Silva R.H."/>
            <person name="de Melo A.L.T.M."/>
            <person name="Pandolfi V."/>
            <person name="Bustamante F.O."/>
            <person name="Brasileiro-Vidal A.C."/>
            <person name="Benko-Iseppon A.M."/>
        </authorList>
    </citation>
    <scope>NUCLEOTIDE SEQUENCE [LARGE SCALE GENOMIC DNA]</scope>
    <source>
        <tissue evidence="2">Leaves</tissue>
    </source>
</reference>
<evidence type="ECO:0000313" key="3">
    <source>
        <dbReference type="Proteomes" id="UP001341840"/>
    </source>
</evidence>
<accession>A0ABU6XI06</accession>
<gene>
    <name evidence="2" type="ORF">PIB30_050839</name>
</gene>
<feature type="compositionally biased region" description="Polar residues" evidence="1">
    <location>
        <begin position="1"/>
        <end position="32"/>
    </location>
</feature>
<sequence>LFPRFSSSNITSPSPTLLQQRRTANRTQGNPNSDEDKRHRRYLMLFDSVRISG</sequence>
<comment type="caution">
    <text evidence="2">The sequence shown here is derived from an EMBL/GenBank/DDBJ whole genome shotgun (WGS) entry which is preliminary data.</text>
</comment>
<name>A0ABU6XI06_9FABA</name>
<dbReference type="Proteomes" id="UP001341840">
    <property type="component" value="Unassembled WGS sequence"/>
</dbReference>
<protein>
    <submittedName>
        <fullName evidence="2">Uncharacterized protein</fullName>
    </submittedName>
</protein>
<dbReference type="EMBL" id="JASCZI010211802">
    <property type="protein sequence ID" value="MED6196811.1"/>
    <property type="molecule type" value="Genomic_DNA"/>
</dbReference>
<keyword evidence="3" id="KW-1185">Reference proteome</keyword>
<proteinExistence type="predicted"/>
<organism evidence="2 3">
    <name type="scientific">Stylosanthes scabra</name>
    <dbReference type="NCBI Taxonomy" id="79078"/>
    <lineage>
        <taxon>Eukaryota</taxon>
        <taxon>Viridiplantae</taxon>
        <taxon>Streptophyta</taxon>
        <taxon>Embryophyta</taxon>
        <taxon>Tracheophyta</taxon>
        <taxon>Spermatophyta</taxon>
        <taxon>Magnoliopsida</taxon>
        <taxon>eudicotyledons</taxon>
        <taxon>Gunneridae</taxon>
        <taxon>Pentapetalae</taxon>
        <taxon>rosids</taxon>
        <taxon>fabids</taxon>
        <taxon>Fabales</taxon>
        <taxon>Fabaceae</taxon>
        <taxon>Papilionoideae</taxon>
        <taxon>50 kb inversion clade</taxon>
        <taxon>dalbergioids sensu lato</taxon>
        <taxon>Dalbergieae</taxon>
        <taxon>Pterocarpus clade</taxon>
        <taxon>Stylosanthes</taxon>
    </lineage>
</organism>
<feature type="non-terminal residue" evidence="2">
    <location>
        <position position="1"/>
    </location>
</feature>
<evidence type="ECO:0000313" key="2">
    <source>
        <dbReference type="EMBL" id="MED6196811.1"/>
    </source>
</evidence>